<dbReference type="Proteomes" id="UP000546200">
    <property type="component" value="Unassembled WGS sequence"/>
</dbReference>
<dbReference type="InterPro" id="IPR039121">
    <property type="entry name" value="NUDT19"/>
</dbReference>
<evidence type="ECO:0000313" key="9">
    <source>
        <dbReference type="Proteomes" id="UP000546200"/>
    </source>
</evidence>
<dbReference type="InterPro" id="IPR015797">
    <property type="entry name" value="NUDIX_hydrolase-like_dom_sf"/>
</dbReference>
<evidence type="ECO:0000313" key="8">
    <source>
        <dbReference type="EMBL" id="MBB5715978.1"/>
    </source>
</evidence>
<dbReference type="CDD" id="cd18870">
    <property type="entry name" value="NUDIX_AcylCoAdiphos_Nudt19"/>
    <property type="match status" value="1"/>
</dbReference>
<keyword evidence="6" id="KW-0464">Manganese</keyword>
<gene>
    <name evidence="8" type="ORF">FHS94_002835</name>
</gene>
<name>A0A7W9BF95_9SPHN</name>
<feature type="domain" description="Nudix hydrolase" evidence="7">
    <location>
        <begin position="7"/>
        <end position="195"/>
    </location>
</feature>
<dbReference type="RefSeq" id="WP_184058788.1">
    <property type="nucleotide sequence ID" value="NZ_JACIJK010000008.1"/>
</dbReference>
<comment type="cofactor">
    <cofactor evidence="1">
        <name>Mn(2+)</name>
        <dbReference type="ChEBI" id="CHEBI:29035"/>
    </cofactor>
</comment>
<keyword evidence="5" id="KW-0460">Magnesium</keyword>
<dbReference type="GO" id="GO:0016818">
    <property type="term" value="F:hydrolase activity, acting on acid anhydrides, in phosphorus-containing anhydrides"/>
    <property type="evidence" value="ECO:0007669"/>
    <property type="project" value="InterPro"/>
</dbReference>
<evidence type="ECO:0000256" key="2">
    <source>
        <dbReference type="ARBA" id="ARBA00001946"/>
    </source>
</evidence>
<organism evidence="8 9">
    <name type="scientific">Sphingomonas aerophila</name>
    <dbReference type="NCBI Taxonomy" id="1344948"/>
    <lineage>
        <taxon>Bacteria</taxon>
        <taxon>Pseudomonadati</taxon>
        <taxon>Pseudomonadota</taxon>
        <taxon>Alphaproteobacteria</taxon>
        <taxon>Sphingomonadales</taxon>
        <taxon>Sphingomonadaceae</taxon>
        <taxon>Sphingomonas</taxon>
    </lineage>
</organism>
<dbReference type="Gene3D" id="3.90.79.10">
    <property type="entry name" value="Nucleoside Triphosphate Pyrophosphohydrolase"/>
    <property type="match status" value="1"/>
</dbReference>
<dbReference type="InterPro" id="IPR000086">
    <property type="entry name" value="NUDIX_hydrolase_dom"/>
</dbReference>
<dbReference type="GO" id="GO:0046872">
    <property type="term" value="F:metal ion binding"/>
    <property type="evidence" value="ECO:0007669"/>
    <property type="project" value="UniProtKB-KW"/>
</dbReference>
<evidence type="ECO:0000256" key="6">
    <source>
        <dbReference type="ARBA" id="ARBA00023211"/>
    </source>
</evidence>
<comment type="cofactor">
    <cofactor evidence="2">
        <name>Mg(2+)</name>
        <dbReference type="ChEBI" id="CHEBI:18420"/>
    </cofactor>
</comment>
<accession>A0A7W9BF95</accession>
<evidence type="ECO:0000259" key="7">
    <source>
        <dbReference type="PROSITE" id="PS51462"/>
    </source>
</evidence>
<evidence type="ECO:0000256" key="4">
    <source>
        <dbReference type="ARBA" id="ARBA00022801"/>
    </source>
</evidence>
<dbReference type="EMBL" id="JACIJK010000008">
    <property type="protein sequence ID" value="MBB5715978.1"/>
    <property type="molecule type" value="Genomic_DNA"/>
</dbReference>
<dbReference type="AlphaFoldDB" id="A0A7W9BF95"/>
<keyword evidence="3" id="KW-0479">Metal-binding</keyword>
<dbReference type="PANTHER" id="PTHR12318">
    <property type="entry name" value="TESTOSTERONE-REGULATED PROTEIN RP2"/>
    <property type="match status" value="1"/>
</dbReference>
<evidence type="ECO:0000256" key="5">
    <source>
        <dbReference type="ARBA" id="ARBA00022842"/>
    </source>
</evidence>
<sequence>MTATASPAIPAATLIILRDGVDESAPELLMLERARAMAFAGGALVFPGGRIDPGDRKLAELVAPHDPDESAARIAAIRETIEEAGLPIGLSPSPSPEQLKVLRAALHAGKPFARALAIAGCTLELDAVEPFARWLPDHRPVRIFDTRFYLARLPASAPVASVDATENVTLFWASAASVLADADAGRATLIFPTRRTLERLALYPDYESAVADARAHPIRTITPWIEERDGGTFLCIPDDLGFPITAERLDAAQRG</sequence>
<evidence type="ECO:0000256" key="3">
    <source>
        <dbReference type="ARBA" id="ARBA00022723"/>
    </source>
</evidence>
<reference evidence="8 9" key="1">
    <citation type="submission" date="2020-08" db="EMBL/GenBank/DDBJ databases">
        <title>Genomic Encyclopedia of Type Strains, Phase IV (KMG-IV): sequencing the most valuable type-strain genomes for metagenomic binning, comparative biology and taxonomic classification.</title>
        <authorList>
            <person name="Goeker M."/>
        </authorList>
    </citation>
    <scope>NUCLEOTIDE SEQUENCE [LARGE SCALE GENOMIC DNA]</scope>
    <source>
        <strain evidence="8 9">DSM 100044</strain>
    </source>
</reference>
<dbReference type="SUPFAM" id="SSF55811">
    <property type="entry name" value="Nudix"/>
    <property type="match status" value="1"/>
</dbReference>
<keyword evidence="9" id="KW-1185">Reference proteome</keyword>
<protein>
    <submittedName>
        <fullName evidence="8">8-oxo-dGTP pyrophosphatase MutT (NUDIX family)</fullName>
    </submittedName>
</protein>
<evidence type="ECO:0000256" key="1">
    <source>
        <dbReference type="ARBA" id="ARBA00001936"/>
    </source>
</evidence>
<comment type="caution">
    <text evidence="8">The sequence shown here is derived from an EMBL/GenBank/DDBJ whole genome shotgun (WGS) entry which is preliminary data.</text>
</comment>
<dbReference type="PROSITE" id="PS51462">
    <property type="entry name" value="NUDIX"/>
    <property type="match status" value="1"/>
</dbReference>
<dbReference type="PANTHER" id="PTHR12318:SF0">
    <property type="entry name" value="ACYL-COENZYME A DIPHOSPHATASE NUDT19"/>
    <property type="match status" value="1"/>
</dbReference>
<proteinExistence type="predicted"/>
<keyword evidence="4" id="KW-0378">Hydrolase</keyword>